<sequence length="60" mass="7394">MHRQPIPPLKQVDNEEDVLKRKIQKIFYPLFWDGITTAKEPKTNANEESEERKKWLKWWK</sequence>
<dbReference type="VEuPathDB" id="MicrosporidiaDB:CWI39_1703p0010"/>
<gene>
    <name evidence="1" type="ORF">CWI39_1703p0010</name>
</gene>
<comment type="caution">
    <text evidence="1">The sequence shown here is derived from an EMBL/GenBank/DDBJ whole genome shotgun (WGS) entry which is preliminary data.</text>
</comment>
<proteinExistence type="predicted"/>
<name>A0A4Q9KZC0_9MICR</name>
<reference evidence="1 2" key="1">
    <citation type="submission" date="2017-12" db="EMBL/GenBank/DDBJ databases">
        <authorList>
            <person name="Pombert J.-F."/>
            <person name="Haag K.L."/>
            <person name="Ebert D."/>
        </authorList>
    </citation>
    <scope>NUCLEOTIDE SEQUENCE [LARGE SCALE GENOMIC DNA]</scope>
    <source>
        <strain evidence="1">IL-BN-2</strain>
    </source>
</reference>
<dbReference type="AlphaFoldDB" id="A0A4Q9KZC0"/>
<evidence type="ECO:0000313" key="2">
    <source>
        <dbReference type="Proteomes" id="UP000293045"/>
    </source>
</evidence>
<evidence type="ECO:0000313" key="1">
    <source>
        <dbReference type="EMBL" id="TBU00379.1"/>
    </source>
</evidence>
<dbReference type="EMBL" id="PIXR01001703">
    <property type="protein sequence ID" value="TBU00379.1"/>
    <property type="molecule type" value="Genomic_DNA"/>
</dbReference>
<accession>A0A4Q9KZC0</accession>
<organism evidence="1 2">
    <name type="scientific">Hamiltosporidium magnivora</name>
    <dbReference type="NCBI Taxonomy" id="148818"/>
    <lineage>
        <taxon>Eukaryota</taxon>
        <taxon>Fungi</taxon>
        <taxon>Fungi incertae sedis</taxon>
        <taxon>Microsporidia</taxon>
        <taxon>Dubosqiidae</taxon>
        <taxon>Hamiltosporidium</taxon>
    </lineage>
</organism>
<protein>
    <submittedName>
        <fullName evidence="1">Uncharacterized protein</fullName>
    </submittedName>
</protein>
<dbReference type="Proteomes" id="UP000293045">
    <property type="component" value="Unassembled WGS sequence"/>
</dbReference>